<evidence type="ECO:0000313" key="2">
    <source>
        <dbReference type="Proteomes" id="UP000199677"/>
    </source>
</evidence>
<name>A0A1H0F2Y1_9GAMM</name>
<dbReference type="Pfam" id="PF00300">
    <property type="entry name" value="His_Phos_1"/>
    <property type="match status" value="1"/>
</dbReference>
<evidence type="ECO:0000313" key="1">
    <source>
        <dbReference type="EMBL" id="SDN89028.1"/>
    </source>
</evidence>
<keyword evidence="2" id="KW-1185">Reference proteome</keyword>
<dbReference type="Gene3D" id="3.40.50.1240">
    <property type="entry name" value="Phosphoglycerate mutase-like"/>
    <property type="match status" value="1"/>
</dbReference>
<dbReference type="SUPFAM" id="SSF53254">
    <property type="entry name" value="Phosphoglycerate mutase-like"/>
    <property type="match status" value="1"/>
</dbReference>
<dbReference type="GO" id="GO:0005737">
    <property type="term" value="C:cytoplasm"/>
    <property type="evidence" value="ECO:0007669"/>
    <property type="project" value="TreeGrafter"/>
</dbReference>
<protein>
    <submittedName>
        <fullName evidence="1">Histidine phosphatase superfamily (Branch 1)</fullName>
    </submittedName>
</protein>
<dbReference type="CDD" id="cd07067">
    <property type="entry name" value="HP_PGM_like"/>
    <property type="match status" value="1"/>
</dbReference>
<dbReference type="RefSeq" id="WP_089706824.1">
    <property type="nucleotide sequence ID" value="NZ_FNII01000009.1"/>
</dbReference>
<dbReference type="OrthoDB" id="6173760at2"/>
<accession>A0A1H0F2Y1</accession>
<dbReference type="SMART" id="SM00855">
    <property type="entry name" value="PGAM"/>
    <property type="match status" value="1"/>
</dbReference>
<reference evidence="2" key="1">
    <citation type="submission" date="2016-10" db="EMBL/GenBank/DDBJ databases">
        <authorList>
            <person name="Varghese N."/>
            <person name="Submissions S."/>
        </authorList>
    </citation>
    <scope>NUCLEOTIDE SEQUENCE [LARGE SCALE GENOMIC DNA]</scope>
    <source>
        <strain evidence="2">CGMCC 1.6494</strain>
    </source>
</reference>
<dbReference type="PANTHER" id="PTHR48100">
    <property type="entry name" value="BROAD-SPECIFICITY PHOSPHATASE YOR283W-RELATED"/>
    <property type="match status" value="1"/>
</dbReference>
<dbReference type="InterPro" id="IPR013078">
    <property type="entry name" value="His_Pase_superF_clade-1"/>
</dbReference>
<dbReference type="InterPro" id="IPR050275">
    <property type="entry name" value="PGM_Phosphatase"/>
</dbReference>
<dbReference type="STRING" id="416873.SAMN04487951_10998"/>
<dbReference type="AlphaFoldDB" id="A0A1H0F2Y1"/>
<dbReference type="Proteomes" id="UP000199677">
    <property type="component" value="Unassembled WGS sequence"/>
</dbReference>
<proteinExistence type="predicted"/>
<dbReference type="InterPro" id="IPR029033">
    <property type="entry name" value="His_PPase_superfam"/>
</dbReference>
<dbReference type="GO" id="GO:0016791">
    <property type="term" value="F:phosphatase activity"/>
    <property type="evidence" value="ECO:0007669"/>
    <property type="project" value="TreeGrafter"/>
</dbReference>
<dbReference type="EMBL" id="FNII01000009">
    <property type="protein sequence ID" value="SDN89028.1"/>
    <property type="molecule type" value="Genomic_DNA"/>
</dbReference>
<gene>
    <name evidence="1" type="ORF">SAMN04487951_10998</name>
</gene>
<sequence>MEIFLLRHAETKANRDGALATGSGDTLTPHGRSQAQSIIEGLMEFEVEAILSSPYPRALETIRPFAQAAKLEVDVHPCLAEGQLVLGESPVQEELKYFRHTSGYDYPSEHEAAGAFLSRVVEAHKLIVSQPFARVLVVTHGHMLRELLNNILSMPNKTRFPHENCGLTHVSVGEVNMVNYVNRPMCSN</sequence>
<organism evidence="1 2">
    <name type="scientific">Vreelandella arcis</name>
    <dbReference type="NCBI Taxonomy" id="416873"/>
    <lineage>
        <taxon>Bacteria</taxon>
        <taxon>Pseudomonadati</taxon>
        <taxon>Pseudomonadota</taxon>
        <taxon>Gammaproteobacteria</taxon>
        <taxon>Oceanospirillales</taxon>
        <taxon>Halomonadaceae</taxon>
        <taxon>Vreelandella</taxon>
    </lineage>
</organism>
<dbReference type="PANTHER" id="PTHR48100:SF1">
    <property type="entry name" value="HISTIDINE PHOSPHATASE FAMILY PROTEIN-RELATED"/>
    <property type="match status" value="1"/>
</dbReference>